<organism evidence="1 2">
    <name type="scientific">Fimbriiglobus ruber</name>
    <dbReference type="NCBI Taxonomy" id="1908690"/>
    <lineage>
        <taxon>Bacteria</taxon>
        <taxon>Pseudomonadati</taxon>
        <taxon>Planctomycetota</taxon>
        <taxon>Planctomycetia</taxon>
        <taxon>Gemmatales</taxon>
        <taxon>Gemmataceae</taxon>
        <taxon>Fimbriiglobus</taxon>
    </lineage>
</organism>
<dbReference type="AlphaFoldDB" id="A0A225DBC7"/>
<comment type="caution">
    <text evidence="1">The sequence shown here is derived from an EMBL/GenBank/DDBJ whole genome shotgun (WGS) entry which is preliminary data.</text>
</comment>
<dbReference type="EMBL" id="NIDE01000014">
    <property type="protein sequence ID" value="OWK38293.1"/>
    <property type="molecule type" value="Genomic_DNA"/>
</dbReference>
<reference evidence="2" key="1">
    <citation type="submission" date="2017-06" db="EMBL/GenBank/DDBJ databases">
        <title>Genome analysis of Fimbriiglobus ruber SP5, the first member of the order Planctomycetales with confirmed chitinolytic capability.</title>
        <authorList>
            <person name="Ravin N.V."/>
            <person name="Rakitin A.L."/>
            <person name="Ivanova A.A."/>
            <person name="Beletsky A.V."/>
            <person name="Kulichevskaya I.S."/>
            <person name="Mardanov A.V."/>
            <person name="Dedysh S.N."/>
        </authorList>
    </citation>
    <scope>NUCLEOTIDE SEQUENCE [LARGE SCALE GENOMIC DNA]</scope>
    <source>
        <strain evidence="2">SP5</strain>
    </source>
</reference>
<protein>
    <submittedName>
        <fullName evidence="1">Uncharacterized protein</fullName>
    </submittedName>
</protein>
<sequence length="41" mass="4536">MQQVKQFTGCLAVELDGLTYFVWDRAVFGANSVELKVSVSV</sequence>
<keyword evidence="2" id="KW-1185">Reference proteome</keyword>
<evidence type="ECO:0000313" key="1">
    <source>
        <dbReference type="EMBL" id="OWK38293.1"/>
    </source>
</evidence>
<proteinExistence type="predicted"/>
<name>A0A225DBC7_9BACT</name>
<gene>
    <name evidence="1" type="ORF">FRUB_07413</name>
</gene>
<evidence type="ECO:0000313" key="2">
    <source>
        <dbReference type="Proteomes" id="UP000214646"/>
    </source>
</evidence>
<dbReference type="Proteomes" id="UP000214646">
    <property type="component" value="Unassembled WGS sequence"/>
</dbReference>
<accession>A0A225DBC7</accession>